<dbReference type="Proteomes" id="UP001285154">
    <property type="component" value="Unassembled WGS sequence"/>
</dbReference>
<reference evidence="1 2" key="1">
    <citation type="submission" date="2023-08" db="EMBL/GenBank/DDBJ databases">
        <title>Implementing the SeqCode for naming new Mesorhizobium species isolated from Vachellia karroo root nodules.</title>
        <authorList>
            <person name="Van Lill M."/>
        </authorList>
    </citation>
    <scope>NUCLEOTIDE SEQUENCE [LARGE SCALE GENOMIC DNA]</scope>
    <source>
        <strain evidence="1 2">VK25D</strain>
    </source>
</reference>
<name>A0ABU5AF14_9HYPH</name>
<sequence length="44" mass="5322">MIDLPKFIDSQLEISDRVAVLMLVRRRPQRTDRDKFDRRHRANG</sequence>
<organism evidence="1 2">
    <name type="scientific">Mesorhizobium vachelliae</name>
    <dbReference type="NCBI Taxonomy" id="3072309"/>
    <lineage>
        <taxon>Bacteria</taxon>
        <taxon>Pseudomonadati</taxon>
        <taxon>Pseudomonadota</taxon>
        <taxon>Alphaproteobacteria</taxon>
        <taxon>Hyphomicrobiales</taxon>
        <taxon>Phyllobacteriaceae</taxon>
        <taxon>Mesorhizobium</taxon>
    </lineage>
</organism>
<comment type="caution">
    <text evidence="1">The sequence shown here is derived from an EMBL/GenBank/DDBJ whole genome shotgun (WGS) entry which is preliminary data.</text>
</comment>
<accession>A0ABU5AF14</accession>
<proteinExistence type="predicted"/>
<dbReference type="EMBL" id="JAVIIQ010000033">
    <property type="protein sequence ID" value="MDX8535867.1"/>
    <property type="molecule type" value="Genomic_DNA"/>
</dbReference>
<protein>
    <submittedName>
        <fullName evidence="1">Uncharacterized protein</fullName>
    </submittedName>
</protein>
<dbReference type="RefSeq" id="WP_320253410.1">
    <property type="nucleotide sequence ID" value="NZ_JAVIIQ010000033.1"/>
</dbReference>
<keyword evidence="2" id="KW-1185">Reference proteome</keyword>
<evidence type="ECO:0000313" key="1">
    <source>
        <dbReference type="EMBL" id="MDX8535867.1"/>
    </source>
</evidence>
<gene>
    <name evidence="1" type="ORF">RFM42_33310</name>
</gene>
<evidence type="ECO:0000313" key="2">
    <source>
        <dbReference type="Proteomes" id="UP001285154"/>
    </source>
</evidence>